<dbReference type="eggNOG" id="ENOG502QZQ4">
    <property type="taxonomic scope" value="Eukaryota"/>
</dbReference>
<dbReference type="GO" id="GO:0004113">
    <property type="term" value="F:2',3'-cyclic-nucleotide 3'-phosphodiesterase activity"/>
    <property type="evidence" value="ECO:0007669"/>
    <property type="project" value="TreeGrafter"/>
</dbReference>
<reference evidence="2" key="1">
    <citation type="submission" date="2011-02" db="EMBL/GenBank/DDBJ databases">
        <authorList>
            <person name="Aslett M."/>
        </authorList>
    </citation>
    <scope>NUCLEOTIDE SEQUENCE</scope>
    <source>
        <strain evidence="2">Liverpool</strain>
    </source>
</reference>
<dbReference type="Proteomes" id="UP000007494">
    <property type="component" value="Chromosome XII"/>
</dbReference>
<evidence type="ECO:0000313" key="3">
    <source>
        <dbReference type="EMBL" id="CEL70922.1"/>
    </source>
</evidence>
<dbReference type="PANTHER" id="PTHR28141:SF1">
    <property type="entry name" value="2',3'-CYCLIC-NUCLEOTIDE 3'-PHOSPHODIESTERASE"/>
    <property type="match status" value="1"/>
</dbReference>
<dbReference type="GO" id="GO:0009187">
    <property type="term" value="P:cyclic nucleotide metabolic process"/>
    <property type="evidence" value="ECO:0007669"/>
    <property type="project" value="TreeGrafter"/>
</dbReference>
<keyword evidence="4" id="KW-1185">Reference proteome</keyword>
<dbReference type="VEuPathDB" id="ToxoDB:NCLIV_065910"/>
<proteinExistence type="predicted"/>
<dbReference type="EMBL" id="LN714487">
    <property type="protein sequence ID" value="CEL70922.1"/>
    <property type="molecule type" value="Genomic_DNA"/>
</dbReference>
<dbReference type="GeneID" id="13445388"/>
<dbReference type="OrthoDB" id="331785at2759"/>
<protein>
    <recommendedName>
        <fullName evidence="5">Cyclic phosphodiesterase-like protein</fullName>
    </recommendedName>
</protein>
<sequence>MEESTQTSSPPPAAETLSLWLTVRLHPAAPLPSSPFSPSPPSASSSAPFFPARAVADLSECLDTPNFIPHITLLGGGLKHLCLDQITAIIKKAVGHEREGQDKTTTEERKTWKPFFVRVAEVTSGDLPFQCIYARIRKPGEPSPGPSPANPLSASAETEQPAERLLEDAPEELFALHAKLRAALYDAFDVPYRGDNDAYMPHVSLVYAETAQLSLEKRRFLARILNDTEEIKHAEDPSSTMCVSAAKGAQAAPAFLTQFEQARERFGKTIRGTFVSVESVEVVQTPLGKCSEAGRWRILASIPLRGNDA</sequence>
<dbReference type="EMBL" id="FR823393">
    <property type="protein sequence ID" value="CBZ56165.1"/>
    <property type="molecule type" value="Genomic_DNA"/>
</dbReference>
<dbReference type="InterPro" id="IPR012386">
    <property type="entry name" value="Cyclic-nucl_3Pdiesterase"/>
</dbReference>
<reference evidence="2" key="2">
    <citation type="submission" date="2011-03" db="EMBL/GenBank/DDBJ databases">
        <title>Comparative genomics and transcriptomics of Neospora caninum and Toxoplasma gondii.</title>
        <authorList>
            <person name="Reid A.J."/>
            <person name="Sohal A."/>
            <person name="Harris D."/>
            <person name="Quail M."/>
            <person name="Sanders M."/>
            <person name="Berriman M."/>
            <person name="Wastling J.M."/>
            <person name="Pain A."/>
        </authorList>
    </citation>
    <scope>NUCLEOTIDE SEQUENCE</scope>
    <source>
        <strain evidence="2">Liverpool</strain>
    </source>
</reference>
<reference evidence="4" key="3">
    <citation type="journal article" date="2012" name="PLoS Pathog.">
        <title>Comparative genomics of the apicomplexan parasites Toxoplasma gondii and Neospora caninum: Coccidia differing in host range and transmission strategy.</title>
        <authorList>
            <person name="Reid A.J."/>
            <person name="Vermont S.J."/>
            <person name="Cotton J.A."/>
            <person name="Harris D."/>
            <person name="Hill-Cawthorne G.A."/>
            <person name="Konen-Waisman S."/>
            <person name="Latham S.M."/>
            <person name="Mourier T."/>
            <person name="Norton R."/>
            <person name="Quail M.A."/>
            <person name="Sanders M."/>
            <person name="Shanmugam D."/>
            <person name="Sohal A."/>
            <person name="Wasmuth J.D."/>
            <person name="Brunk B."/>
            <person name="Grigg M.E."/>
            <person name="Howard J.C."/>
            <person name="Parkinson J."/>
            <person name="Roos D.S."/>
            <person name="Trees A.J."/>
            <person name="Berriman M."/>
            <person name="Pain A."/>
            <person name="Wastling J.M."/>
        </authorList>
    </citation>
    <scope>NUCLEOTIDE SEQUENCE [LARGE SCALE GENOMIC DNA]</scope>
    <source>
        <strain evidence="4">Liverpool</strain>
    </source>
</reference>
<reference evidence="3" key="4">
    <citation type="journal article" date="2015" name="PLoS ONE">
        <title>Comprehensive Evaluation of Toxoplasma gondii VEG and Neospora caninum LIV Genomes with Tachyzoite Stage Transcriptome and Proteome Defines Novel Transcript Features.</title>
        <authorList>
            <person name="Ramaprasad A."/>
            <person name="Mourier T."/>
            <person name="Naeem R."/>
            <person name="Malas T.B."/>
            <person name="Moussa E."/>
            <person name="Panigrahi A."/>
            <person name="Vermont S.J."/>
            <person name="Otto T.D."/>
            <person name="Wastling J."/>
            <person name="Pain A."/>
        </authorList>
    </citation>
    <scope>NUCLEOTIDE SEQUENCE</scope>
    <source>
        <strain evidence="3">Liverpool</strain>
    </source>
</reference>
<dbReference type="RefSeq" id="XP_003886191.1">
    <property type="nucleotide sequence ID" value="XM_003886142.1"/>
</dbReference>
<dbReference type="OMA" id="SITHAQE"/>
<evidence type="ECO:0000256" key="1">
    <source>
        <dbReference type="SAM" id="MobiDB-lite"/>
    </source>
</evidence>
<accession>F0VR18</accession>
<gene>
    <name evidence="3" type="ORF">BN1204_065910</name>
    <name evidence="2" type="ORF">NCLIV_065910</name>
</gene>
<organism evidence="2 4">
    <name type="scientific">Neospora caninum (strain Liverpool)</name>
    <dbReference type="NCBI Taxonomy" id="572307"/>
    <lineage>
        <taxon>Eukaryota</taxon>
        <taxon>Sar</taxon>
        <taxon>Alveolata</taxon>
        <taxon>Apicomplexa</taxon>
        <taxon>Conoidasida</taxon>
        <taxon>Coccidia</taxon>
        <taxon>Eucoccidiorida</taxon>
        <taxon>Eimeriorina</taxon>
        <taxon>Sarcocystidae</taxon>
        <taxon>Neospora</taxon>
    </lineage>
</organism>
<dbReference type="PANTHER" id="PTHR28141">
    <property type="entry name" value="2',3'-CYCLIC-NUCLEOTIDE 3'-PHOSPHODIESTERASE"/>
    <property type="match status" value="1"/>
</dbReference>
<dbReference type="AlphaFoldDB" id="F0VR18"/>
<dbReference type="Gene3D" id="3.90.1140.10">
    <property type="entry name" value="Cyclic phosphodiesterase"/>
    <property type="match status" value="2"/>
</dbReference>
<evidence type="ECO:0008006" key="5">
    <source>
        <dbReference type="Google" id="ProtNLM"/>
    </source>
</evidence>
<evidence type="ECO:0000313" key="2">
    <source>
        <dbReference type="EMBL" id="CBZ56165.1"/>
    </source>
</evidence>
<evidence type="ECO:0000313" key="4">
    <source>
        <dbReference type="Proteomes" id="UP000007494"/>
    </source>
</evidence>
<feature type="region of interest" description="Disordered" evidence="1">
    <location>
        <begin position="138"/>
        <end position="162"/>
    </location>
</feature>
<dbReference type="InParanoid" id="F0VR18"/>
<name>F0VR18_NEOCL</name>